<dbReference type="EMBL" id="CAJVPS010015659">
    <property type="protein sequence ID" value="CAG8687107.1"/>
    <property type="molecule type" value="Genomic_DNA"/>
</dbReference>
<organism evidence="2 3">
    <name type="scientific">Ambispora leptoticha</name>
    <dbReference type="NCBI Taxonomy" id="144679"/>
    <lineage>
        <taxon>Eukaryota</taxon>
        <taxon>Fungi</taxon>
        <taxon>Fungi incertae sedis</taxon>
        <taxon>Mucoromycota</taxon>
        <taxon>Glomeromycotina</taxon>
        <taxon>Glomeromycetes</taxon>
        <taxon>Archaeosporales</taxon>
        <taxon>Ambisporaceae</taxon>
        <taxon>Ambispora</taxon>
    </lineage>
</organism>
<evidence type="ECO:0000256" key="1">
    <source>
        <dbReference type="SAM" id="Coils"/>
    </source>
</evidence>
<sequence>RISGGIIPIKEVNNRSYLQLQNILEKRIIDSKEKEANQMEDKLKISRKKLLEKILSRELLVINEEDKEEEKRSIEELRVKLPAKKYRVKWKKKRKNISLEINSIIFLRKKERLKRSKIHTEGLESLFVQVAI</sequence>
<evidence type="ECO:0000313" key="3">
    <source>
        <dbReference type="Proteomes" id="UP000789508"/>
    </source>
</evidence>
<gene>
    <name evidence="2" type="ORF">ALEPTO_LOCUS11078</name>
</gene>
<feature type="non-terminal residue" evidence="2">
    <location>
        <position position="132"/>
    </location>
</feature>
<feature type="non-terminal residue" evidence="2">
    <location>
        <position position="1"/>
    </location>
</feature>
<protein>
    <submittedName>
        <fullName evidence="2">13867_t:CDS:1</fullName>
    </submittedName>
</protein>
<accession>A0A9N9ERP3</accession>
<feature type="coiled-coil region" evidence="1">
    <location>
        <begin position="29"/>
        <end position="80"/>
    </location>
</feature>
<reference evidence="2" key="1">
    <citation type="submission" date="2021-06" db="EMBL/GenBank/DDBJ databases">
        <authorList>
            <person name="Kallberg Y."/>
            <person name="Tangrot J."/>
            <person name="Rosling A."/>
        </authorList>
    </citation>
    <scope>NUCLEOTIDE SEQUENCE</scope>
    <source>
        <strain evidence="2">FL130A</strain>
    </source>
</reference>
<dbReference type="Proteomes" id="UP000789508">
    <property type="component" value="Unassembled WGS sequence"/>
</dbReference>
<name>A0A9N9ERP3_9GLOM</name>
<keyword evidence="1" id="KW-0175">Coiled coil</keyword>
<comment type="caution">
    <text evidence="2">The sequence shown here is derived from an EMBL/GenBank/DDBJ whole genome shotgun (WGS) entry which is preliminary data.</text>
</comment>
<keyword evidence="3" id="KW-1185">Reference proteome</keyword>
<evidence type="ECO:0000313" key="2">
    <source>
        <dbReference type="EMBL" id="CAG8687107.1"/>
    </source>
</evidence>
<dbReference type="AlphaFoldDB" id="A0A9N9ERP3"/>
<proteinExistence type="predicted"/>